<dbReference type="EMBL" id="FJUW01000062">
    <property type="protein sequence ID" value="CZT11423.1"/>
    <property type="molecule type" value="Genomic_DNA"/>
</dbReference>
<sequence>MAHKLTISPFSRALTITTLFSFHVLLLAILSISILAHHPLPSTGESISDIQTRPSTILKIDLPTSPESTYFTHAHNVRFDSCEMLGGEIMEPVKGLEEEEVEGEDGMAGAAVGGIGGVREIGGMMGGEEEVCNETEIRIAGCGEVA</sequence>
<comment type="caution">
    <text evidence="2">The sequence shown here is derived from an EMBL/GenBank/DDBJ whole genome shotgun (WGS) entry which is preliminary data.</text>
</comment>
<evidence type="ECO:0000256" key="1">
    <source>
        <dbReference type="SAM" id="Phobius"/>
    </source>
</evidence>
<keyword evidence="3" id="KW-1185">Reference proteome</keyword>
<keyword evidence="1" id="KW-0812">Transmembrane</keyword>
<dbReference type="Proteomes" id="UP000178129">
    <property type="component" value="Unassembled WGS sequence"/>
</dbReference>
<protein>
    <submittedName>
        <fullName evidence="2">Uncharacterized protein</fullName>
    </submittedName>
</protein>
<keyword evidence="1" id="KW-0472">Membrane</keyword>
<gene>
    <name evidence="2" type="ORF">RCO7_03868</name>
</gene>
<dbReference type="InParanoid" id="A0A1E1LLN3"/>
<proteinExistence type="predicted"/>
<evidence type="ECO:0000313" key="2">
    <source>
        <dbReference type="EMBL" id="CZT11423.1"/>
    </source>
</evidence>
<dbReference type="AlphaFoldDB" id="A0A1E1LLN3"/>
<name>A0A1E1LLN3_9HELO</name>
<keyword evidence="1" id="KW-1133">Transmembrane helix</keyword>
<reference evidence="3" key="1">
    <citation type="submission" date="2016-03" db="EMBL/GenBank/DDBJ databases">
        <authorList>
            <person name="Ploux O."/>
        </authorList>
    </citation>
    <scope>NUCLEOTIDE SEQUENCE [LARGE SCALE GENOMIC DNA]</scope>
    <source>
        <strain evidence="3">UK7</strain>
    </source>
</reference>
<feature type="transmembrane region" description="Helical" evidence="1">
    <location>
        <begin position="12"/>
        <end position="36"/>
    </location>
</feature>
<accession>A0A1E1LLN3</accession>
<organism evidence="2 3">
    <name type="scientific">Rhynchosporium graminicola</name>
    <dbReference type="NCBI Taxonomy" id="2792576"/>
    <lineage>
        <taxon>Eukaryota</taxon>
        <taxon>Fungi</taxon>
        <taxon>Dikarya</taxon>
        <taxon>Ascomycota</taxon>
        <taxon>Pezizomycotina</taxon>
        <taxon>Leotiomycetes</taxon>
        <taxon>Helotiales</taxon>
        <taxon>Ploettnerulaceae</taxon>
        <taxon>Rhynchosporium</taxon>
    </lineage>
</organism>
<evidence type="ECO:0000313" key="3">
    <source>
        <dbReference type="Proteomes" id="UP000178129"/>
    </source>
</evidence>